<comment type="caution">
    <text evidence="1">The sequence shown here is derived from an EMBL/GenBank/DDBJ whole genome shotgun (WGS) entry which is preliminary data.</text>
</comment>
<protein>
    <submittedName>
        <fullName evidence="1">Uncharacterized protein</fullName>
    </submittedName>
</protein>
<evidence type="ECO:0000313" key="1">
    <source>
        <dbReference type="EMBL" id="KAI4368263.1"/>
    </source>
</evidence>
<organism evidence="1 2">
    <name type="scientific">Melastoma candidum</name>
    <dbReference type="NCBI Taxonomy" id="119954"/>
    <lineage>
        <taxon>Eukaryota</taxon>
        <taxon>Viridiplantae</taxon>
        <taxon>Streptophyta</taxon>
        <taxon>Embryophyta</taxon>
        <taxon>Tracheophyta</taxon>
        <taxon>Spermatophyta</taxon>
        <taxon>Magnoliopsida</taxon>
        <taxon>eudicotyledons</taxon>
        <taxon>Gunneridae</taxon>
        <taxon>Pentapetalae</taxon>
        <taxon>rosids</taxon>
        <taxon>malvids</taxon>
        <taxon>Myrtales</taxon>
        <taxon>Melastomataceae</taxon>
        <taxon>Melastomatoideae</taxon>
        <taxon>Melastomateae</taxon>
        <taxon>Melastoma</taxon>
    </lineage>
</organism>
<evidence type="ECO:0000313" key="2">
    <source>
        <dbReference type="Proteomes" id="UP001057402"/>
    </source>
</evidence>
<dbReference type="EMBL" id="CM042884">
    <property type="protein sequence ID" value="KAI4368263.1"/>
    <property type="molecule type" value="Genomic_DNA"/>
</dbReference>
<dbReference type="Proteomes" id="UP001057402">
    <property type="component" value="Chromosome 5"/>
</dbReference>
<gene>
    <name evidence="1" type="ORF">MLD38_016839</name>
</gene>
<reference evidence="2" key="1">
    <citation type="journal article" date="2023" name="Front. Plant Sci.">
        <title>Chromosomal-level genome assembly of Melastoma candidum provides insights into trichome evolution.</title>
        <authorList>
            <person name="Zhong Y."/>
            <person name="Wu W."/>
            <person name="Sun C."/>
            <person name="Zou P."/>
            <person name="Liu Y."/>
            <person name="Dai S."/>
            <person name="Zhou R."/>
        </authorList>
    </citation>
    <scope>NUCLEOTIDE SEQUENCE [LARGE SCALE GENOMIC DNA]</scope>
</reference>
<keyword evidence="2" id="KW-1185">Reference proteome</keyword>
<sequence length="345" mass="38084">MEQTRENKQVIFKAYIDRAPAETDMELRIGTVAATVPKGSGMVLLKNLYLSCDPYMRGRMRDFRDSYIHPFTPGETIEGFGVSEVIDSDNTDFRPGDFVTGMIPWEEYSLIRQPDKLKKIEHGRSAAPLSYHIGLFGMPGFTAYVGLKEICCPKEGETVLVSAASGAVGQIVGQLAKLEGCYVVGSAGSKEKVKLLKEKLGFDDAFVYKEEQDLVAALKRHFPRGIDVYFDNVGGEMLDAALLNMNAHGRIAVCGMVSLHGVGNPIGIHNLYNLVFKRINMKGFVQSDYAHLMPQFLEEMTAYYEQGKIKYVEDVRHGLENAAAAFVGLFSGRNVGKQVISVSST</sequence>
<name>A0ACB9QNM2_9MYRT</name>
<proteinExistence type="predicted"/>
<accession>A0ACB9QNM2</accession>